<name>A0ABU1T0V2_9ACTO</name>
<evidence type="ECO:0000313" key="2">
    <source>
        <dbReference type="Proteomes" id="UP001266099"/>
    </source>
</evidence>
<dbReference type="EMBL" id="JAVDUJ010000001">
    <property type="protein sequence ID" value="MDR6938980.1"/>
    <property type="molecule type" value="Genomic_DNA"/>
</dbReference>
<evidence type="ECO:0000313" key="1">
    <source>
        <dbReference type="EMBL" id="MDR6938980.1"/>
    </source>
</evidence>
<organism evidence="1 2">
    <name type="scientific">Arcanobacterium hippocoleae</name>
    <dbReference type="NCBI Taxonomy" id="149017"/>
    <lineage>
        <taxon>Bacteria</taxon>
        <taxon>Bacillati</taxon>
        <taxon>Actinomycetota</taxon>
        <taxon>Actinomycetes</taxon>
        <taxon>Actinomycetales</taxon>
        <taxon>Actinomycetaceae</taxon>
        <taxon>Arcanobacterium</taxon>
    </lineage>
</organism>
<reference evidence="1 2" key="1">
    <citation type="submission" date="2023-07" db="EMBL/GenBank/DDBJ databases">
        <title>Sequencing the genomes of 1000 actinobacteria strains.</title>
        <authorList>
            <person name="Klenk H.-P."/>
        </authorList>
    </citation>
    <scope>NUCLEOTIDE SEQUENCE [LARGE SCALE GENOMIC DNA]</scope>
    <source>
        <strain evidence="1 2">DSM 15539</strain>
    </source>
</reference>
<comment type="caution">
    <text evidence="1">The sequence shown here is derived from an EMBL/GenBank/DDBJ whole genome shotgun (WGS) entry which is preliminary data.</text>
</comment>
<proteinExistence type="predicted"/>
<keyword evidence="2" id="KW-1185">Reference proteome</keyword>
<accession>A0ABU1T0V2</accession>
<sequence length="34" mass="3904">MLHLFLTIAIDNSYEFTKPLIVELASKPIRLTSK</sequence>
<dbReference type="Proteomes" id="UP001266099">
    <property type="component" value="Unassembled WGS sequence"/>
</dbReference>
<protein>
    <submittedName>
        <fullName evidence="1">Uncharacterized protein</fullName>
    </submittedName>
</protein>
<gene>
    <name evidence="1" type="ORF">J2S36_000523</name>
</gene>